<evidence type="ECO:0000256" key="1">
    <source>
        <dbReference type="SAM" id="Phobius"/>
    </source>
</evidence>
<gene>
    <name evidence="2" type="ORF">BEMITA_LOCUS1254</name>
</gene>
<dbReference type="KEGG" id="btab:109039470"/>
<evidence type="ECO:0000313" key="2">
    <source>
        <dbReference type="EMBL" id="CAH0381623.1"/>
    </source>
</evidence>
<proteinExistence type="predicted"/>
<name>A0A9P0A0N0_BEMTA</name>
<dbReference type="Proteomes" id="UP001152759">
    <property type="component" value="Chromosome 1"/>
</dbReference>
<keyword evidence="1" id="KW-1133">Transmembrane helix</keyword>
<feature type="transmembrane region" description="Helical" evidence="1">
    <location>
        <begin position="12"/>
        <end position="33"/>
    </location>
</feature>
<keyword evidence="1" id="KW-0472">Membrane</keyword>
<accession>A0A9P0A0N0</accession>
<dbReference type="SMART" id="SM00718">
    <property type="entry name" value="DM4_12"/>
    <property type="match status" value="1"/>
</dbReference>
<reference evidence="2" key="1">
    <citation type="submission" date="2021-12" db="EMBL/GenBank/DDBJ databases">
        <authorList>
            <person name="King R."/>
        </authorList>
    </citation>
    <scope>NUCLEOTIDE SEQUENCE</scope>
</reference>
<dbReference type="InterPro" id="IPR006631">
    <property type="entry name" value="DM4_12"/>
</dbReference>
<organism evidence="2 3">
    <name type="scientific">Bemisia tabaci</name>
    <name type="common">Sweetpotato whitefly</name>
    <name type="synonym">Aleurodes tabaci</name>
    <dbReference type="NCBI Taxonomy" id="7038"/>
    <lineage>
        <taxon>Eukaryota</taxon>
        <taxon>Metazoa</taxon>
        <taxon>Ecdysozoa</taxon>
        <taxon>Arthropoda</taxon>
        <taxon>Hexapoda</taxon>
        <taxon>Insecta</taxon>
        <taxon>Pterygota</taxon>
        <taxon>Neoptera</taxon>
        <taxon>Paraneoptera</taxon>
        <taxon>Hemiptera</taxon>
        <taxon>Sternorrhyncha</taxon>
        <taxon>Aleyrodoidea</taxon>
        <taxon>Aleyrodidae</taxon>
        <taxon>Aleyrodinae</taxon>
        <taxon>Bemisia</taxon>
    </lineage>
</organism>
<evidence type="ECO:0000313" key="3">
    <source>
        <dbReference type="Proteomes" id="UP001152759"/>
    </source>
</evidence>
<dbReference type="PANTHER" id="PTHR21398">
    <property type="entry name" value="AGAP007094-PA"/>
    <property type="match status" value="1"/>
</dbReference>
<protein>
    <submittedName>
        <fullName evidence="2">Uncharacterized protein</fullName>
    </submittedName>
</protein>
<keyword evidence="1" id="KW-0812">Transmembrane</keyword>
<keyword evidence="3" id="KW-1185">Reference proteome</keyword>
<dbReference type="Pfam" id="PF07841">
    <property type="entry name" value="DM4_12"/>
    <property type="match status" value="1"/>
</dbReference>
<dbReference type="AlphaFoldDB" id="A0A9P0A0N0"/>
<sequence length="204" mass="23191">MQIHLKKFCKNKLNISIVIFVGILSQCIVHSMTPPFEILSRPKRYVAYPDGTSSGLFLGLAFPLPLPRDGIIFSYIFEANYNLPDNVTQYFPPSPSEALKSFNRKFLYGILENKFTRAGLDGEECLLRLICDAALTPLDHNGLFGQILDILLRPSTTHEEELPNRISEAERHGNKMNECNRIYPNCMIDLMDMFTLIEDSLESS</sequence>
<dbReference type="EMBL" id="OU963862">
    <property type="protein sequence ID" value="CAH0381623.1"/>
    <property type="molecule type" value="Genomic_DNA"/>
</dbReference>
<dbReference type="PANTHER" id="PTHR21398:SF22">
    <property type="entry name" value="IP12060P-RELATED"/>
    <property type="match status" value="1"/>
</dbReference>